<feature type="domain" description="GP-PDE" evidence="1">
    <location>
        <begin position="12"/>
        <end position="307"/>
    </location>
</feature>
<dbReference type="InterPro" id="IPR017946">
    <property type="entry name" value="PLC-like_Pdiesterase_TIM-brl"/>
</dbReference>
<dbReference type="RefSeq" id="WP_345198727.1">
    <property type="nucleotide sequence ID" value="NZ_BAABFL010000471.1"/>
</dbReference>
<accession>A0ABP8VA01</accession>
<reference evidence="3" key="1">
    <citation type="journal article" date="2019" name="Int. J. Syst. Evol. Microbiol.">
        <title>The Global Catalogue of Microorganisms (GCM) 10K type strain sequencing project: providing services to taxonomists for standard genome sequencing and annotation.</title>
        <authorList>
            <consortium name="The Broad Institute Genomics Platform"/>
            <consortium name="The Broad Institute Genome Sequencing Center for Infectious Disease"/>
            <person name="Wu L."/>
            <person name="Ma J."/>
        </authorList>
    </citation>
    <scope>NUCLEOTIDE SEQUENCE [LARGE SCALE GENOMIC DNA]</scope>
    <source>
        <strain evidence="3">JCM 17805</strain>
    </source>
</reference>
<sequence>MTNGFFADKNRPLVLGHRGVPLAHQENTLAGFRKAIELGVDGIELDVFKTRDDRIVVFHDEQTERLTGVAGSIAEMTWDEVSQLRIQRRIDRGDGTVVEYPSEERIPLLEEVLDECGDSLLINIEMKAYAPNWSRRHTGTEVARVIKASGKQDNVISTSFDFFMLRKLEKALPGIHSGFAYDGGMLEGMGDWLDTLLNALPELDTELSRRAGNQNALNLLNLLLEANAIGRFVHSTVVDAEHTLIDSDTVQKFHQRNMLVGAYTLFPLDTRYVDNPDVDHEQEAHRLAALGVDWIETDDPERLLALLALLT</sequence>
<keyword evidence="3" id="KW-1185">Reference proteome</keyword>
<dbReference type="SUPFAM" id="SSF51695">
    <property type="entry name" value="PLC-like phosphodiesterases"/>
    <property type="match status" value="1"/>
</dbReference>
<evidence type="ECO:0000259" key="1">
    <source>
        <dbReference type="PROSITE" id="PS51704"/>
    </source>
</evidence>
<dbReference type="Gene3D" id="3.20.20.190">
    <property type="entry name" value="Phosphatidylinositol (PI) phosphodiesterase"/>
    <property type="match status" value="1"/>
</dbReference>
<dbReference type="PANTHER" id="PTHR46211">
    <property type="entry name" value="GLYCEROPHOSPHORYL DIESTER PHOSPHODIESTERASE"/>
    <property type="match status" value="1"/>
</dbReference>
<evidence type="ECO:0000313" key="3">
    <source>
        <dbReference type="Proteomes" id="UP001500604"/>
    </source>
</evidence>
<dbReference type="Proteomes" id="UP001500604">
    <property type="component" value="Unassembled WGS sequence"/>
</dbReference>
<dbReference type="PANTHER" id="PTHR46211:SF14">
    <property type="entry name" value="GLYCEROPHOSPHODIESTER PHOSPHODIESTERASE"/>
    <property type="match status" value="1"/>
</dbReference>
<gene>
    <name evidence="2" type="ORF">GCM10023116_44900</name>
</gene>
<dbReference type="PROSITE" id="PS51704">
    <property type="entry name" value="GP_PDE"/>
    <property type="match status" value="1"/>
</dbReference>
<comment type="caution">
    <text evidence="2">The sequence shown here is derived from an EMBL/GenBank/DDBJ whole genome shotgun (WGS) entry which is preliminary data.</text>
</comment>
<dbReference type="InterPro" id="IPR030395">
    <property type="entry name" value="GP_PDE_dom"/>
</dbReference>
<proteinExistence type="predicted"/>
<organism evidence="2 3">
    <name type="scientific">Kistimonas scapharcae</name>
    <dbReference type="NCBI Taxonomy" id="1036133"/>
    <lineage>
        <taxon>Bacteria</taxon>
        <taxon>Pseudomonadati</taxon>
        <taxon>Pseudomonadota</taxon>
        <taxon>Gammaproteobacteria</taxon>
        <taxon>Oceanospirillales</taxon>
        <taxon>Endozoicomonadaceae</taxon>
        <taxon>Kistimonas</taxon>
    </lineage>
</organism>
<evidence type="ECO:0000313" key="2">
    <source>
        <dbReference type="EMBL" id="GAA4652206.1"/>
    </source>
</evidence>
<protein>
    <recommendedName>
        <fullName evidence="1">GP-PDE domain-containing protein</fullName>
    </recommendedName>
</protein>
<dbReference type="Pfam" id="PF03009">
    <property type="entry name" value="GDPD"/>
    <property type="match status" value="1"/>
</dbReference>
<dbReference type="EMBL" id="BAABFL010000471">
    <property type="protein sequence ID" value="GAA4652206.1"/>
    <property type="molecule type" value="Genomic_DNA"/>
</dbReference>
<name>A0ABP8VA01_9GAMM</name>